<evidence type="ECO:0000313" key="2">
    <source>
        <dbReference type="Proteomes" id="UP000002938"/>
    </source>
</evidence>
<accession>A0ABN0A1X1</accession>
<comment type="caution">
    <text evidence="1">The sequence shown here is derived from an EMBL/GenBank/DDBJ whole genome shotgun (WGS) entry which is preliminary data.</text>
</comment>
<evidence type="ECO:0000313" key="1">
    <source>
        <dbReference type="EMBL" id="EFF63669.1"/>
    </source>
</evidence>
<dbReference type="InterPro" id="IPR050727">
    <property type="entry name" value="GH43_arabinanases"/>
</dbReference>
<dbReference type="InterPro" id="IPR023296">
    <property type="entry name" value="Glyco_hydro_beta-prop_sf"/>
</dbReference>
<dbReference type="Proteomes" id="UP000002938">
    <property type="component" value="Unassembled WGS sequence"/>
</dbReference>
<reference evidence="1 2" key="1">
    <citation type="journal article" date="2011" name="J. Bacteriol.">
        <title>Draft Genome Sequence of Turicibacter sanguinis PC909, Isolated from Human Feces.</title>
        <authorList>
            <person name="Cuiv P.O."/>
            <person name="Klaassens E.S."/>
            <person name="Durkin A.S."/>
            <person name="Harkins D.M."/>
            <person name="Foster L."/>
            <person name="McCorrison J."/>
            <person name="Torralba M."/>
            <person name="Nelson K.E."/>
            <person name="Morrison M."/>
        </authorList>
    </citation>
    <scope>NUCLEOTIDE SEQUENCE [LARGE SCALE GENOMIC DNA]</scope>
    <source>
        <strain evidence="1 2">PC909</strain>
    </source>
</reference>
<dbReference type="EMBL" id="ADMN01000067">
    <property type="protein sequence ID" value="EFF63669.1"/>
    <property type="molecule type" value="Genomic_DNA"/>
</dbReference>
<dbReference type="RefSeq" id="WP_006784791.1">
    <property type="nucleotide sequence ID" value="NZ_ADMN01000067.1"/>
</dbReference>
<dbReference type="PANTHER" id="PTHR43301">
    <property type="entry name" value="ARABINAN ENDO-1,5-ALPHA-L-ARABINOSIDASE"/>
    <property type="match status" value="1"/>
</dbReference>
<dbReference type="PANTHER" id="PTHR43301:SF3">
    <property type="entry name" value="ARABINAN ENDO-1,5-ALPHA-L-ARABINOSIDASE A-RELATED"/>
    <property type="match status" value="1"/>
</dbReference>
<dbReference type="Gene3D" id="2.115.10.20">
    <property type="entry name" value="Glycosyl hydrolase domain, family 43"/>
    <property type="match status" value="1"/>
</dbReference>
<sequence length="185" mass="22078">MKLYLNCAKWDRGYVKKYMNHVLKERGFLMQAYLFVHFREKSTPDGEQVHFGLSKDGFHWEAVNQGRPIAWAYYGDKGVRDFTIVRCHDRQKFYIFATDLSLAYGMRNQYHNSWYEISVNGSKYFSVWESDDLVNWSEQRLVKIGDDKFGCMWAPDLIFDKENEDYVLHWSSPHHDYPNGEKGIY</sequence>
<proteinExistence type="predicted"/>
<keyword evidence="2" id="KW-1185">Reference proteome</keyword>
<name>A0ABN0A1X1_9FIRM</name>
<gene>
    <name evidence="1" type="ORF">CUW_1359</name>
</gene>
<organism evidence="1 2">
    <name type="scientific">Turicibacter sanguinis PC909</name>
    <dbReference type="NCBI Taxonomy" id="702450"/>
    <lineage>
        <taxon>Bacteria</taxon>
        <taxon>Bacillati</taxon>
        <taxon>Bacillota</taxon>
        <taxon>Erysipelotrichia</taxon>
        <taxon>Erysipelotrichales</taxon>
        <taxon>Turicibacteraceae</taxon>
        <taxon>Turicibacter</taxon>
    </lineage>
</organism>
<protein>
    <submittedName>
        <fullName evidence="1">Conserved domain protein</fullName>
    </submittedName>
</protein>
<dbReference type="SUPFAM" id="SSF75005">
    <property type="entry name" value="Arabinanase/levansucrase/invertase"/>
    <property type="match status" value="1"/>
</dbReference>